<evidence type="ECO:0000256" key="4">
    <source>
        <dbReference type="SAM" id="Phobius"/>
    </source>
</evidence>
<protein>
    <submittedName>
        <fullName evidence="6">MFS transporter</fullName>
    </submittedName>
</protein>
<dbReference type="Pfam" id="PF07690">
    <property type="entry name" value="MFS_1"/>
    <property type="match status" value="1"/>
</dbReference>
<feature type="transmembrane region" description="Helical" evidence="4">
    <location>
        <begin position="391"/>
        <end position="409"/>
    </location>
</feature>
<dbReference type="Gene3D" id="1.20.1250.20">
    <property type="entry name" value="MFS general substrate transporter like domains"/>
    <property type="match status" value="2"/>
</dbReference>
<dbReference type="CDD" id="cd17478">
    <property type="entry name" value="MFS_FsR"/>
    <property type="match status" value="1"/>
</dbReference>
<feature type="transmembrane region" description="Helical" evidence="4">
    <location>
        <begin position="361"/>
        <end position="379"/>
    </location>
</feature>
<feature type="transmembrane region" description="Helical" evidence="4">
    <location>
        <begin position="272"/>
        <end position="292"/>
    </location>
</feature>
<name>A0A4U1HGX9_9BURK</name>
<feature type="transmembrane region" description="Helical" evidence="4">
    <location>
        <begin position="65"/>
        <end position="87"/>
    </location>
</feature>
<dbReference type="InterPro" id="IPR011701">
    <property type="entry name" value="MFS"/>
</dbReference>
<feature type="transmembrane region" description="Helical" evidence="4">
    <location>
        <begin position="329"/>
        <end position="349"/>
    </location>
</feature>
<sequence length="419" mass="44225">METSLDKGALAASAAGQANGAAQPAAAKVQRTAYSVLSAISFAHLLNDMIQSLILAIYPMLKAEFALTFGQIGLITLTYQITASLLQPLVGFYTDKRPQPYSLPIGMGFTLSGLVLMSIAPNFGVLLVAAALVGCGSSVFHPESSRVARMASGGQHGLAQSLFQVGGNAGSSLGPLLAALIVIPHGQRSIAWFSVAALVAIVVLSQIGRWYKRHPATRKAKSAQASHATLPRGRVMFAMSVLVLLVFSKYFYLASINSYFTFYLIDKFHLPVQAAQIHLFVFLAAVAAGTIIGGPVGDRIGRKYVIWVSILGVAPFTLLLPYANLFWTSVLTVVIGVVLASAFSAILVYAQELIPGKVGMVAGLFFGFAFGLGGVGAAVLGQLADATSINFVYKVCSFLPLIGILTVFLPDLEGRRAKP</sequence>
<dbReference type="SUPFAM" id="SSF103473">
    <property type="entry name" value="MFS general substrate transporter"/>
    <property type="match status" value="1"/>
</dbReference>
<evidence type="ECO:0000259" key="5">
    <source>
        <dbReference type="PROSITE" id="PS50850"/>
    </source>
</evidence>
<dbReference type="RefSeq" id="WP_136898519.1">
    <property type="nucleotide sequence ID" value="NZ_SWJE01000020.1"/>
</dbReference>
<feature type="transmembrane region" description="Helical" evidence="4">
    <location>
        <begin position="107"/>
        <end position="140"/>
    </location>
</feature>
<feature type="transmembrane region" description="Helical" evidence="4">
    <location>
        <begin position="189"/>
        <end position="211"/>
    </location>
</feature>
<evidence type="ECO:0000256" key="3">
    <source>
        <dbReference type="ARBA" id="ARBA00023136"/>
    </source>
</evidence>
<dbReference type="PANTHER" id="PTHR43129:SF1">
    <property type="entry name" value="FOSMIDOMYCIN RESISTANCE PROTEIN"/>
    <property type="match status" value="1"/>
</dbReference>
<dbReference type="PANTHER" id="PTHR43129">
    <property type="entry name" value="FOSMIDOMYCIN RESISTANCE PROTEIN"/>
    <property type="match status" value="1"/>
</dbReference>
<accession>A0A4U1HGX9</accession>
<dbReference type="GO" id="GO:0022857">
    <property type="term" value="F:transmembrane transporter activity"/>
    <property type="evidence" value="ECO:0007669"/>
    <property type="project" value="InterPro"/>
</dbReference>
<evidence type="ECO:0000256" key="2">
    <source>
        <dbReference type="ARBA" id="ARBA00022989"/>
    </source>
</evidence>
<feature type="transmembrane region" description="Helical" evidence="4">
    <location>
        <begin position="36"/>
        <end position="58"/>
    </location>
</feature>
<reference evidence="6 7" key="1">
    <citation type="submission" date="2019-04" db="EMBL/GenBank/DDBJ databases">
        <title>Trinickia sp. 7GSK02, isolated from subtropical forest soil.</title>
        <authorList>
            <person name="Gao Z.-H."/>
            <person name="Qiu L.-H."/>
        </authorList>
    </citation>
    <scope>NUCLEOTIDE SEQUENCE [LARGE SCALE GENOMIC DNA]</scope>
    <source>
        <strain evidence="6 7">7GSK02</strain>
    </source>
</reference>
<gene>
    <name evidence="6" type="ORF">FAZ69_28915</name>
</gene>
<dbReference type="Proteomes" id="UP000305539">
    <property type="component" value="Unassembled WGS sequence"/>
</dbReference>
<proteinExistence type="predicted"/>
<dbReference type="AlphaFoldDB" id="A0A4U1HGX9"/>
<organism evidence="6 7">
    <name type="scientific">Trinickia terrae</name>
    <dbReference type="NCBI Taxonomy" id="2571161"/>
    <lineage>
        <taxon>Bacteria</taxon>
        <taxon>Pseudomonadati</taxon>
        <taxon>Pseudomonadota</taxon>
        <taxon>Betaproteobacteria</taxon>
        <taxon>Burkholderiales</taxon>
        <taxon>Burkholderiaceae</taxon>
        <taxon>Trinickia</taxon>
    </lineage>
</organism>
<comment type="caution">
    <text evidence="6">The sequence shown here is derived from an EMBL/GenBank/DDBJ whole genome shotgun (WGS) entry which is preliminary data.</text>
</comment>
<dbReference type="InterPro" id="IPR036259">
    <property type="entry name" value="MFS_trans_sf"/>
</dbReference>
<dbReference type="OrthoDB" id="9770492at2"/>
<dbReference type="PROSITE" id="PS50850">
    <property type="entry name" value="MFS"/>
    <property type="match status" value="1"/>
</dbReference>
<dbReference type="EMBL" id="SWJE01000020">
    <property type="protein sequence ID" value="TKC80339.1"/>
    <property type="molecule type" value="Genomic_DNA"/>
</dbReference>
<feature type="transmembrane region" description="Helical" evidence="4">
    <location>
        <begin position="304"/>
        <end position="323"/>
    </location>
</feature>
<keyword evidence="1 4" id="KW-0812">Transmembrane</keyword>
<feature type="transmembrane region" description="Helical" evidence="4">
    <location>
        <begin position="161"/>
        <end position="183"/>
    </location>
</feature>
<evidence type="ECO:0000313" key="7">
    <source>
        <dbReference type="Proteomes" id="UP000305539"/>
    </source>
</evidence>
<feature type="domain" description="Major facilitator superfamily (MFS) profile" evidence="5">
    <location>
        <begin position="36"/>
        <end position="415"/>
    </location>
</feature>
<evidence type="ECO:0000313" key="6">
    <source>
        <dbReference type="EMBL" id="TKC80339.1"/>
    </source>
</evidence>
<keyword evidence="2 4" id="KW-1133">Transmembrane helix</keyword>
<dbReference type="GO" id="GO:0005886">
    <property type="term" value="C:plasma membrane"/>
    <property type="evidence" value="ECO:0007669"/>
    <property type="project" value="TreeGrafter"/>
</dbReference>
<dbReference type="InterPro" id="IPR020846">
    <property type="entry name" value="MFS_dom"/>
</dbReference>
<keyword evidence="3 4" id="KW-0472">Membrane</keyword>
<evidence type="ECO:0000256" key="1">
    <source>
        <dbReference type="ARBA" id="ARBA00022692"/>
    </source>
</evidence>
<keyword evidence="7" id="KW-1185">Reference proteome</keyword>